<comment type="subcellular location">
    <subcellularLocation>
        <location evidence="1">Nucleus</location>
    </subcellularLocation>
</comment>
<dbReference type="CDD" id="cd00067">
    <property type="entry name" value="GAL4"/>
    <property type="match status" value="1"/>
</dbReference>
<dbReference type="AlphaFoldDB" id="A0AAX6MVV6"/>
<comment type="caution">
    <text evidence="3">The sequence shown here is derived from an EMBL/GenBank/DDBJ whole genome shotgun (WGS) entry which is preliminary data.</text>
</comment>
<keyword evidence="4" id="KW-1185">Reference proteome</keyword>
<dbReference type="Pfam" id="PF11951">
    <property type="entry name" value="Fungal_trans_2"/>
    <property type="match status" value="1"/>
</dbReference>
<dbReference type="PANTHER" id="PTHR37534:SF20">
    <property type="entry name" value="PRO1A C6 ZINK-FINGER PROTEIN"/>
    <property type="match status" value="1"/>
</dbReference>
<name>A0AAX6MVV6_9PEZI</name>
<organism evidence="3 4">
    <name type="scientific">Daldinia eschscholtzii</name>
    <dbReference type="NCBI Taxonomy" id="292717"/>
    <lineage>
        <taxon>Eukaryota</taxon>
        <taxon>Fungi</taxon>
        <taxon>Dikarya</taxon>
        <taxon>Ascomycota</taxon>
        <taxon>Pezizomycotina</taxon>
        <taxon>Sordariomycetes</taxon>
        <taxon>Xylariomycetidae</taxon>
        <taxon>Xylariales</taxon>
        <taxon>Hypoxylaceae</taxon>
        <taxon>Daldinia</taxon>
    </lineage>
</organism>
<accession>A0AAX6MVV6</accession>
<dbReference type="InterPro" id="IPR036864">
    <property type="entry name" value="Zn2-C6_fun-type_DNA-bd_sf"/>
</dbReference>
<dbReference type="SUPFAM" id="SSF57701">
    <property type="entry name" value="Zn2/Cys6 DNA-binding domain"/>
    <property type="match status" value="1"/>
</dbReference>
<evidence type="ECO:0000313" key="3">
    <source>
        <dbReference type="EMBL" id="KAK6956563.1"/>
    </source>
</evidence>
<proteinExistence type="predicted"/>
<protein>
    <recommendedName>
        <fullName evidence="5">Fungal-specific transcription factor domain-containing protein</fullName>
    </recommendedName>
</protein>
<dbReference type="EMBL" id="JBANMG010000002">
    <property type="protein sequence ID" value="KAK6956563.1"/>
    <property type="molecule type" value="Genomic_DNA"/>
</dbReference>
<dbReference type="GO" id="GO:0008270">
    <property type="term" value="F:zinc ion binding"/>
    <property type="evidence" value="ECO:0007669"/>
    <property type="project" value="InterPro"/>
</dbReference>
<dbReference type="InterPro" id="IPR001138">
    <property type="entry name" value="Zn2Cys6_DnaBD"/>
</dbReference>
<sequence length="564" mass="63385">MDITLSRGHRPNSTIRSSNGCWTCRLRRKKCDENRPEKPEWMDGGVRQEEMGERLKREVKENAHLRREFRAVHISNDLPETTAPGSLDDLEPRPDPSIVRLQRGTDCTFLRKDGRNSVPFGRPCTVLITFYLENLFPFLFPFYSPSPLEGGRSWILEMMISSPVVKQATLCQSSYFFALSQENANHHAIWEMVLAQTQDAFGILRQSLQVINSSSIKEHLHGAVRIMASIMQIQRFVVTILCFDNCQTHLNAGLALFKQILESINAVESEGIVSCFNAVVNHLGPSTRIEYAQDIYIQSAEQAAFRFSSALLIFDDIIASTVLQDQPKLYDYYRCLLSDINGTGPLINLEAVVGCQNWVLLHICEISALDGWKKQCKGAGNLDVIELVRRATAIKGPLEAHLIRLESEPLASAQGGSSLLDSFNINNHQQSKLPVSQSRLATRVWAHAALLYLTIVVSGWQPASVEVRYHVGRVIDLLTHEISPAALLRTMVWSFCVAGRLAEPEQEAHFRRMVLTLQPPTVFGTIRKALEIMENVWKDRDTSNSASRDLATCFKSQGDLVLLV</sequence>
<gene>
    <name evidence="3" type="ORF">Daesc_001841</name>
</gene>
<reference evidence="3 4" key="1">
    <citation type="journal article" date="2024" name="Front Chem Biol">
        <title>Unveiling the potential of Daldinia eschscholtzii MFLUCC 19-0629 through bioactivity and bioinformatics studies for enhanced sustainable agriculture production.</title>
        <authorList>
            <person name="Brooks S."/>
            <person name="Weaver J.A."/>
            <person name="Klomchit A."/>
            <person name="Alharthi S.A."/>
            <person name="Onlamun T."/>
            <person name="Nurani R."/>
            <person name="Vong T.K."/>
            <person name="Alberti F."/>
            <person name="Greco C."/>
        </authorList>
    </citation>
    <scope>NUCLEOTIDE SEQUENCE [LARGE SCALE GENOMIC DNA]</scope>
    <source>
        <strain evidence="3">MFLUCC 19-0629</strain>
    </source>
</reference>
<evidence type="ECO:0000313" key="4">
    <source>
        <dbReference type="Proteomes" id="UP001369815"/>
    </source>
</evidence>
<dbReference type="PANTHER" id="PTHR37534">
    <property type="entry name" value="TRANSCRIPTIONAL ACTIVATOR PROTEIN UGA3"/>
    <property type="match status" value="1"/>
</dbReference>
<dbReference type="GO" id="GO:0005634">
    <property type="term" value="C:nucleus"/>
    <property type="evidence" value="ECO:0007669"/>
    <property type="project" value="UniProtKB-SubCell"/>
</dbReference>
<dbReference type="GO" id="GO:0000981">
    <property type="term" value="F:DNA-binding transcription factor activity, RNA polymerase II-specific"/>
    <property type="evidence" value="ECO:0007669"/>
    <property type="project" value="InterPro"/>
</dbReference>
<dbReference type="Proteomes" id="UP001369815">
    <property type="component" value="Unassembled WGS sequence"/>
</dbReference>
<evidence type="ECO:0000256" key="2">
    <source>
        <dbReference type="ARBA" id="ARBA00023242"/>
    </source>
</evidence>
<evidence type="ECO:0000256" key="1">
    <source>
        <dbReference type="ARBA" id="ARBA00004123"/>
    </source>
</evidence>
<keyword evidence="2" id="KW-0539">Nucleus</keyword>
<dbReference type="InterPro" id="IPR021858">
    <property type="entry name" value="Fun_TF"/>
</dbReference>
<evidence type="ECO:0008006" key="5">
    <source>
        <dbReference type="Google" id="ProtNLM"/>
    </source>
</evidence>